<feature type="domain" description="Flagellar hook-associated protein FlgK helical" evidence="10">
    <location>
        <begin position="101"/>
        <end position="317"/>
    </location>
</feature>
<keyword evidence="12" id="KW-1185">Reference proteome</keyword>
<feature type="domain" description="Flagellar basal-body/hook protein C-terminal" evidence="9">
    <location>
        <begin position="458"/>
        <end position="494"/>
    </location>
</feature>
<dbReference type="NCBIfam" id="TIGR02492">
    <property type="entry name" value="flgK_ends"/>
    <property type="match status" value="1"/>
</dbReference>
<evidence type="ECO:0000256" key="7">
    <source>
        <dbReference type="SAM" id="Coils"/>
    </source>
</evidence>
<evidence type="ECO:0000256" key="4">
    <source>
        <dbReference type="ARBA" id="ARBA00016244"/>
    </source>
</evidence>
<feature type="coiled-coil region" evidence="7">
    <location>
        <begin position="136"/>
        <end position="185"/>
    </location>
</feature>
<name>A0ABW2L135_9PROT</name>
<dbReference type="InterPro" id="IPR053927">
    <property type="entry name" value="FlgK_helical"/>
</dbReference>
<dbReference type="InterPro" id="IPR002371">
    <property type="entry name" value="FlgK"/>
</dbReference>
<evidence type="ECO:0000256" key="6">
    <source>
        <dbReference type="ARBA" id="ARBA00023143"/>
    </source>
</evidence>
<dbReference type="InterPro" id="IPR001444">
    <property type="entry name" value="Flag_bb_rod_N"/>
</dbReference>
<dbReference type="PANTHER" id="PTHR30033">
    <property type="entry name" value="FLAGELLAR HOOK-ASSOCIATED PROTEIN 1"/>
    <property type="match status" value="1"/>
</dbReference>
<comment type="caution">
    <text evidence="11">The sequence shown here is derived from an EMBL/GenBank/DDBJ whole genome shotgun (WGS) entry which is preliminary data.</text>
</comment>
<evidence type="ECO:0000256" key="2">
    <source>
        <dbReference type="ARBA" id="ARBA00004613"/>
    </source>
</evidence>
<evidence type="ECO:0000256" key="1">
    <source>
        <dbReference type="ARBA" id="ARBA00004117"/>
    </source>
</evidence>
<keyword evidence="11" id="KW-0282">Flagellum</keyword>
<accession>A0ABW2L135</accession>
<feature type="domain" description="Flagellar basal body rod protein N-terminal" evidence="8">
    <location>
        <begin position="7"/>
        <end position="37"/>
    </location>
</feature>
<keyword evidence="6" id="KW-0975">Bacterial flagellum</keyword>
<dbReference type="Proteomes" id="UP001596456">
    <property type="component" value="Unassembled WGS sequence"/>
</dbReference>
<protein>
    <recommendedName>
        <fullName evidence="4">Flagellar hook-associated protein 1</fullName>
    </recommendedName>
</protein>
<dbReference type="Pfam" id="PF22638">
    <property type="entry name" value="FlgK_D1"/>
    <property type="match status" value="1"/>
</dbReference>
<proteinExistence type="inferred from homology"/>
<dbReference type="PANTHER" id="PTHR30033:SF1">
    <property type="entry name" value="FLAGELLAR HOOK-ASSOCIATED PROTEIN 1"/>
    <property type="match status" value="1"/>
</dbReference>
<dbReference type="EMBL" id="JBHTCM010000028">
    <property type="protein sequence ID" value="MFC7335261.1"/>
    <property type="molecule type" value="Genomic_DNA"/>
</dbReference>
<keyword evidence="5" id="KW-0964">Secreted</keyword>
<comment type="subcellular location">
    <subcellularLocation>
        <location evidence="1">Bacterial flagellum basal body</location>
    </subcellularLocation>
    <subcellularLocation>
        <location evidence="2">Secreted</location>
    </subcellularLocation>
</comment>
<keyword evidence="7" id="KW-0175">Coiled coil</keyword>
<reference evidence="12" key="1">
    <citation type="journal article" date="2019" name="Int. J. Syst. Evol. Microbiol.">
        <title>The Global Catalogue of Microorganisms (GCM) 10K type strain sequencing project: providing services to taxonomists for standard genome sequencing and annotation.</title>
        <authorList>
            <consortium name="The Broad Institute Genomics Platform"/>
            <consortium name="The Broad Institute Genome Sequencing Center for Infectious Disease"/>
            <person name="Wu L."/>
            <person name="Ma J."/>
        </authorList>
    </citation>
    <scope>NUCLEOTIDE SEQUENCE [LARGE SCALE GENOMIC DNA]</scope>
    <source>
        <strain evidence="12">CGMCC 1.16275</strain>
    </source>
</reference>
<evidence type="ECO:0000259" key="10">
    <source>
        <dbReference type="Pfam" id="PF22638"/>
    </source>
</evidence>
<evidence type="ECO:0000313" key="11">
    <source>
        <dbReference type="EMBL" id="MFC7335261.1"/>
    </source>
</evidence>
<keyword evidence="11" id="KW-0966">Cell projection</keyword>
<dbReference type="InterPro" id="IPR010930">
    <property type="entry name" value="Flg_bb/hook_C_dom"/>
</dbReference>
<evidence type="ECO:0000259" key="8">
    <source>
        <dbReference type="Pfam" id="PF00460"/>
    </source>
</evidence>
<evidence type="ECO:0000259" key="9">
    <source>
        <dbReference type="Pfam" id="PF06429"/>
    </source>
</evidence>
<dbReference type="Pfam" id="PF00460">
    <property type="entry name" value="Flg_bb_rod"/>
    <property type="match status" value="1"/>
</dbReference>
<dbReference type="RefSeq" id="WP_377360794.1">
    <property type="nucleotide sequence ID" value="NZ_JBHTCM010000028.1"/>
</dbReference>
<keyword evidence="11" id="KW-0969">Cilium</keyword>
<evidence type="ECO:0000256" key="5">
    <source>
        <dbReference type="ARBA" id="ARBA00022525"/>
    </source>
</evidence>
<evidence type="ECO:0000313" key="12">
    <source>
        <dbReference type="Proteomes" id="UP001596456"/>
    </source>
</evidence>
<evidence type="ECO:0000256" key="3">
    <source>
        <dbReference type="ARBA" id="ARBA00009677"/>
    </source>
</evidence>
<gene>
    <name evidence="11" type="primary">flgK</name>
    <name evidence="11" type="ORF">ACFQPS_18990</name>
</gene>
<dbReference type="Pfam" id="PF06429">
    <property type="entry name" value="Flg_bbr_C"/>
    <property type="match status" value="1"/>
</dbReference>
<organism evidence="11 12">
    <name type="scientific">Rhodocista pekingensis</name>
    <dbReference type="NCBI Taxonomy" id="201185"/>
    <lineage>
        <taxon>Bacteria</taxon>
        <taxon>Pseudomonadati</taxon>
        <taxon>Pseudomonadota</taxon>
        <taxon>Alphaproteobacteria</taxon>
        <taxon>Rhodospirillales</taxon>
        <taxon>Azospirillaceae</taxon>
        <taxon>Rhodocista</taxon>
    </lineage>
</organism>
<sequence>MSLGLALQTALTGLQAQQRKSAVLARNVANATTPGYTRKEVTLASLTVGGEGRGVTVRDVRRSADAHLAREVRTQSSDYAAKAARADALAVYTESIGQPQEERSLSSAVTALETAFLALEELPDNPVQQRAVVDAAVSLANRLNAADDKIKQVRQQADSDIAASVADVNQALVQLEKLNREVKMRTGSGQDTSELEDQRDVLLDRIADQIGIQYFTRSPNELVIMTDGGVTLLDGSARMLEFTPTAVIGSTTEYPSMLSGLKVEGADIAPGSGYPLPLKSGRIAGLFEVRDSLMPQARRQIDEIASVLADRFQAADASIAGTGLTDTGLFTDGGVRHSRTPPYSAASPGPAGLAGRIAVNDLVRVEAGGNPALLRTGIHAATTGDVGDTAQIRSFLGVFQQTVSFDAGAGLIPTGTLKGFASAAMGHQQVLRATAANDAKAQSVLLETVDTARMSKDGVNIEEEMQELLLIEKAFAAAGQVMQAASRMLDTLMEI</sequence>
<comment type="similarity">
    <text evidence="3">Belongs to the flagella basal body rod proteins family.</text>
</comment>